<dbReference type="Proteomes" id="UP000244722">
    <property type="component" value="Unassembled WGS sequence"/>
</dbReference>
<comment type="caution">
    <text evidence="1">The sequence shown here is derived from an EMBL/GenBank/DDBJ whole genome shotgun (WGS) entry which is preliminary data.</text>
</comment>
<protein>
    <submittedName>
        <fullName evidence="1">Uncharacterized protein</fullName>
    </submittedName>
</protein>
<reference evidence="1 2" key="1">
    <citation type="submission" date="2017-04" db="EMBL/GenBank/DDBJ databases">
        <title>Draft genome sequence of Tuber borchii Vittad., a whitish edible truffle.</title>
        <authorList>
            <consortium name="DOE Joint Genome Institute"/>
            <person name="Murat C."/>
            <person name="Kuo A."/>
            <person name="Barry K.W."/>
            <person name="Clum A."/>
            <person name="Dockter R.B."/>
            <person name="Fauchery L."/>
            <person name="Iotti M."/>
            <person name="Kohler A."/>
            <person name="Labutti K."/>
            <person name="Lindquist E.A."/>
            <person name="Lipzen A."/>
            <person name="Ohm R.A."/>
            <person name="Wang M."/>
            <person name="Grigoriev I.V."/>
            <person name="Zambonelli A."/>
            <person name="Martin F.M."/>
        </authorList>
    </citation>
    <scope>NUCLEOTIDE SEQUENCE [LARGE SCALE GENOMIC DNA]</scope>
    <source>
        <strain evidence="1 2">Tbo3840</strain>
    </source>
</reference>
<dbReference type="OrthoDB" id="3200925at2759"/>
<accession>A0A2T6ZSD0</accession>
<keyword evidence="2" id="KW-1185">Reference proteome</keyword>
<evidence type="ECO:0000313" key="1">
    <source>
        <dbReference type="EMBL" id="PUU78395.1"/>
    </source>
</evidence>
<organism evidence="1 2">
    <name type="scientific">Tuber borchii</name>
    <name type="common">White truffle</name>
    <dbReference type="NCBI Taxonomy" id="42251"/>
    <lineage>
        <taxon>Eukaryota</taxon>
        <taxon>Fungi</taxon>
        <taxon>Dikarya</taxon>
        <taxon>Ascomycota</taxon>
        <taxon>Pezizomycotina</taxon>
        <taxon>Pezizomycetes</taxon>
        <taxon>Pezizales</taxon>
        <taxon>Tuberaceae</taxon>
        <taxon>Tuber</taxon>
    </lineage>
</organism>
<evidence type="ECO:0000313" key="2">
    <source>
        <dbReference type="Proteomes" id="UP000244722"/>
    </source>
</evidence>
<sequence>MSDHSSIEWETVTSRNGVSFRIGREKTQGEDVAPASGKSFSIEVNWPVGSGWVKTTDEVRTTAGITQYNLSTTPGGSIFQYFLQFNNTDTYDYEFYDETGDSYEVNTFTTRTHSVQYNSDKPTIVRITGS</sequence>
<proteinExistence type="predicted"/>
<dbReference type="AlphaFoldDB" id="A0A2T6ZSD0"/>
<dbReference type="EMBL" id="NESQ01000120">
    <property type="protein sequence ID" value="PUU78395.1"/>
    <property type="molecule type" value="Genomic_DNA"/>
</dbReference>
<name>A0A2T6ZSD0_TUBBO</name>
<gene>
    <name evidence="1" type="ORF">B9Z19DRAFT_1126819</name>
</gene>